<name>A0AA97NU11_PYRO3</name>
<organism evidence="1">
    <name type="scientific">Pyricularia oryzae (strain Y34)</name>
    <name type="common">Rice blast fungus</name>
    <name type="synonym">Magnaporthe oryzae</name>
    <dbReference type="NCBI Taxonomy" id="1143189"/>
    <lineage>
        <taxon>Eukaryota</taxon>
        <taxon>Fungi</taxon>
        <taxon>Dikarya</taxon>
        <taxon>Ascomycota</taxon>
        <taxon>Pezizomycotina</taxon>
        <taxon>Sordariomycetes</taxon>
        <taxon>Sordariomycetidae</taxon>
        <taxon>Magnaporthales</taxon>
        <taxon>Pyriculariaceae</taxon>
        <taxon>Pyricularia</taxon>
    </lineage>
</organism>
<dbReference type="EMBL" id="JH793700">
    <property type="protein sequence ID" value="ELQ36336.1"/>
    <property type="molecule type" value="Genomic_DNA"/>
</dbReference>
<accession>A0AA97NU11</accession>
<dbReference type="Proteomes" id="UP000011086">
    <property type="component" value="Unassembled WGS sequence"/>
</dbReference>
<gene>
    <name evidence="1" type="ORF">OOU_Y34scaffold00666g197</name>
</gene>
<proteinExistence type="predicted"/>
<evidence type="ECO:0000313" key="1">
    <source>
        <dbReference type="EMBL" id="ELQ36336.1"/>
    </source>
</evidence>
<protein>
    <submittedName>
        <fullName evidence="1">Uncharacterized protein</fullName>
    </submittedName>
</protein>
<reference evidence="1" key="1">
    <citation type="journal article" date="2012" name="PLoS Genet.">
        <title>Comparative analysis of the genomes of two field isolates of the rice blast fungus Magnaporthe oryzae.</title>
        <authorList>
            <person name="Xue M."/>
            <person name="Yang J."/>
            <person name="Li Z."/>
            <person name="Hu S."/>
            <person name="Yao N."/>
            <person name="Dean R.A."/>
            <person name="Zhao W."/>
            <person name="Shen M."/>
            <person name="Zhang H."/>
            <person name="Li C."/>
            <person name="Liu L."/>
            <person name="Cao L."/>
            <person name="Xu X."/>
            <person name="Xing Y."/>
            <person name="Hsiang T."/>
            <person name="Zhang Z."/>
            <person name="Xu J.R."/>
            <person name="Peng Y.L."/>
        </authorList>
    </citation>
    <scope>NUCLEOTIDE SEQUENCE</scope>
    <source>
        <strain evidence="1">Y34</strain>
    </source>
</reference>
<sequence>MSWLFSLASRSAAVGVCCPYLPADSGSHPIAKFQDRFVTPKDTRVGGKASKWCRHQHPSLMQKTRFGGCS</sequence>
<dbReference type="AlphaFoldDB" id="A0AA97NU11"/>